<dbReference type="PANTHER" id="PTHR36848">
    <property type="entry name" value="DNA-BINDING PROTEIN (PUTATIVE SECRETED PROTEIN)-RELATED"/>
    <property type="match status" value="1"/>
</dbReference>
<evidence type="ECO:0000256" key="1">
    <source>
        <dbReference type="SAM" id="SignalP"/>
    </source>
</evidence>
<evidence type="ECO:0000313" key="3">
    <source>
        <dbReference type="Proteomes" id="UP001147747"/>
    </source>
</evidence>
<comment type="caution">
    <text evidence="2">The sequence shown here is derived from an EMBL/GenBank/DDBJ whole genome shotgun (WGS) entry which is preliminary data.</text>
</comment>
<dbReference type="Pfam" id="PF17132">
    <property type="entry name" value="Glyco_hydro_106"/>
    <property type="match status" value="1"/>
</dbReference>
<keyword evidence="1" id="KW-0732">Signal</keyword>
<gene>
    <name evidence="2" type="ORF">N7509_005123</name>
</gene>
<protein>
    <recommendedName>
        <fullName evidence="4">Secreted protein</fullName>
    </recommendedName>
</protein>
<dbReference type="PANTHER" id="PTHR36848:SF2">
    <property type="entry name" value="SECRETED PROTEIN"/>
    <property type="match status" value="1"/>
</dbReference>
<dbReference type="AlphaFoldDB" id="A0A9W9W1L3"/>
<reference evidence="2" key="2">
    <citation type="journal article" date="2023" name="IMA Fungus">
        <title>Comparative genomic study of the Penicillium genus elucidates a diverse pangenome and 15 lateral gene transfer events.</title>
        <authorList>
            <person name="Petersen C."/>
            <person name="Sorensen T."/>
            <person name="Nielsen M.R."/>
            <person name="Sondergaard T.E."/>
            <person name="Sorensen J.L."/>
            <person name="Fitzpatrick D.A."/>
            <person name="Frisvad J.C."/>
            <person name="Nielsen K.L."/>
        </authorList>
    </citation>
    <scope>NUCLEOTIDE SEQUENCE</scope>
    <source>
        <strain evidence="2">IBT 29677</strain>
    </source>
</reference>
<sequence length="1009" mass="111684">MLCLLFLIALFRVTCGISLLEEEGFYDAFQTPPAGSRPKFRYWIPDASISIESIRRDISDLAAVGSGGLELVPFYFYGNPTNSQTPTDWETYGFGMEPFETVFRETLQSAVSNELLFDFSLGASQGQGSPVKAGTDGLSIQLQLGVESVKAGTIFSGPVPEPQNLTGVLQSGGGFMHGLSSPDKGQLIAVIAGKVLSEHGSNESDAHPGLMYLDESSMVDLTHQVDNGRLSWDAPQGNNMWKVFSFWEGHTNQISCFNGANGTTPIERGSFVVDHFSKKGAEVHTKIFEEYVLKNESTRESLRLNGNYAWEDSMELLFALPWTRGFLERFQSIHGYSLIKYLPLLFNTDNSFDAESSPYSEEYSYGDLTESGTSIHTVRFRETLSECYRDYLRHHTAWAHSLGLQYSAQPSYNLPLSFVNEIPLVDAPEGESLGFEDIIDAYRTLSGPAQLAHKIDISSECGAEFKPAYSQTIPEVLKSVKKSYAGGLTMMVLHGMAYSGAYANTSWPGYQPFGYQTTDSWNRIQPAWKHMPDILGYMGRTQHVLKMGVPRVDLAIFDSKTKWEASVIYDSNNLQKSGFTYNFVGPDNLYLPASHVKKGIFAPEGPGYQSLIFLNGTLISDKTRAKITDFDKAGLPIIFIGTSWYTSPRATSQVKDISGLNSFLGDGENIHHIVSTSQLPDLLSRLGIVPRVAFVEATESIYSVQRVHPITETKFVWLFNDGNHSSTFVADFSGHKAMKPFLLNAWNGEITPLGRYQLTDSGVRIPLTLKHDETIILAFMSSEVESSTWVTDVTGAVEEVKFTSDRQLVANLKGSSTIVLNNGTTYKFNATIPSATNLSTWDIEIEDWHGNSKNTASIETLVTLHKFSGQHLKPWKDISKPLEKVSGVGTYTTNFTVPDIPNIGAYLSVGPIFNTMRVWVNEKLLPTFPVDNAKVDISEFLSRGEQNVVKVEVTTTLYNRVRADADNLLAVGMPLSTIAPTFADSESQDYGLLGPVWIDWVIGEKLNLD</sequence>
<organism evidence="2 3">
    <name type="scientific">Penicillium cosmopolitanum</name>
    <dbReference type="NCBI Taxonomy" id="1131564"/>
    <lineage>
        <taxon>Eukaryota</taxon>
        <taxon>Fungi</taxon>
        <taxon>Dikarya</taxon>
        <taxon>Ascomycota</taxon>
        <taxon>Pezizomycotina</taxon>
        <taxon>Eurotiomycetes</taxon>
        <taxon>Eurotiomycetidae</taxon>
        <taxon>Eurotiales</taxon>
        <taxon>Aspergillaceae</taxon>
        <taxon>Penicillium</taxon>
    </lineage>
</organism>
<feature type="chain" id="PRO_5040775991" description="Secreted protein" evidence="1">
    <location>
        <begin position="17"/>
        <end position="1009"/>
    </location>
</feature>
<reference evidence="2" key="1">
    <citation type="submission" date="2022-12" db="EMBL/GenBank/DDBJ databases">
        <authorList>
            <person name="Petersen C."/>
        </authorList>
    </citation>
    <scope>NUCLEOTIDE SEQUENCE</scope>
    <source>
        <strain evidence="2">IBT 29677</strain>
    </source>
</reference>
<proteinExistence type="predicted"/>
<evidence type="ECO:0000313" key="2">
    <source>
        <dbReference type="EMBL" id="KAJ5397010.1"/>
    </source>
</evidence>
<dbReference type="Gene3D" id="2.60.120.260">
    <property type="entry name" value="Galactose-binding domain-like"/>
    <property type="match status" value="1"/>
</dbReference>
<dbReference type="InterPro" id="IPR053161">
    <property type="entry name" value="Ulvan_degrading_GH"/>
</dbReference>
<dbReference type="EMBL" id="JAPZBU010000006">
    <property type="protein sequence ID" value="KAJ5397010.1"/>
    <property type="molecule type" value="Genomic_DNA"/>
</dbReference>
<accession>A0A9W9W1L3</accession>
<name>A0A9W9W1L3_9EURO</name>
<dbReference type="Proteomes" id="UP001147747">
    <property type="component" value="Unassembled WGS sequence"/>
</dbReference>
<keyword evidence="3" id="KW-1185">Reference proteome</keyword>
<dbReference type="SUPFAM" id="SSF49785">
    <property type="entry name" value="Galactose-binding domain-like"/>
    <property type="match status" value="1"/>
</dbReference>
<dbReference type="RefSeq" id="XP_056489062.1">
    <property type="nucleotide sequence ID" value="XM_056629760.1"/>
</dbReference>
<evidence type="ECO:0008006" key="4">
    <source>
        <dbReference type="Google" id="ProtNLM"/>
    </source>
</evidence>
<feature type="signal peptide" evidence="1">
    <location>
        <begin position="1"/>
        <end position="16"/>
    </location>
</feature>
<dbReference type="GeneID" id="81368740"/>
<dbReference type="InterPro" id="IPR008979">
    <property type="entry name" value="Galactose-bd-like_sf"/>
</dbReference>
<dbReference type="OrthoDB" id="2588159at2759"/>